<dbReference type="GO" id="GO:0004129">
    <property type="term" value="F:cytochrome-c oxidase activity"/>
    <property type="evidence" value="ECO:0007669"/>
    <property type="project" value="UniProtKB-EC"/>
</dbReference>
<dbReference type="Pfam" id="PF02790">
    <property type="entry name" value="COX2_TM"/>
    <property type="match status" value="1"/>
</dbReference>
<reference evidence="20 21" key="1">
    <citation type="submission" date="2015-09" db="EMBL/GenBank/DDBJ databases">
        <authorList>
            <consortium name="Swine Surveillance"/>
        </authorList>
    </citation>
    <scope>NUCLEOTIDE SEQUENCE [LARGE SCALE GENOMIC DNA]</scope>
    <source>
        <strain evidence="20 21">CECT 8383</strain>
    </source>
</reference>
<evidence type="ECO:0000256" key="3">
    <source>
        <dbReference type="ARBA" id="ARBA00022448"/>
    </source>
</evidence>
<dbReference type="InterPro" id="IPR036257">
    <property type="entry name" value="Cyt_c_oxidase_su2_TM_sf"/>
</dbReference>
<dbReference type="Pfam" id="PF00116">
    <property type="entry name" value="COX2"/>
    <property type="match status" value="1"/>
</dbReference>
<dbReference type="InterPro" id="IPR001505">
    <property type="entry name" value="Copper_CuA"/>
</dbReference>
<dbReference type="EMBL" id="CYSF01000006">
    <property type="protein sequence ID" value="CUH83981.1"/>
    <property type="molecule type" value="Genomic_DNA"/>
</dbReference>
<dbReference type="OrthoDB" id="9781261at2"/>
<evidence type="ECO:0000256" key="7">
    <source>
        <dbReference type="ARBA" id="ARBA00022967"/>
    </source>
</evidence>
<comment type="subcellular location">
    <subcellularLocation>
        <location evidence="14">Cell membrane</location>
        <topology evidence="14">Multi-pass membrane protein</topology>
    </subcellularLocation>
    <subcellularLocation>
        <location evidence="1">Membrane</location>
        <topology evidence="1">Multi-pass membrane protein</topology>
    </subcellularLocation>
</comment>
<evidence type="ECO:0000313" key="20">
    <source>
        <dbReference type="EMBL" id="CUH83981.1"/>
    </source>
</evidence>
<feature type="signal peptide" evidence="17">
    <location>
        <begin position="1"/>
        <end position="21"/>
    </location>
</feature>
<evidence type="ECO:0000256" key="2">
    <source>
        <dbReference type="ARBA" id="ARBA00007866"/>
    </source>
</evidence>
<evidence type="ECO:0000256" key="15">
    <source>
        <dbReference type="RuleBase" id="RU004024"/>
    </source>
</evidence>
<keyword evidence="17" id="KW-0732">Signal</keyword>
<dbReference type="InterPro" id="IPR002429">
    <property type="entry name" value="CcO_II-like_C"/>
</dbReference>
<evidence type="ECO:0000256" key="12">
    <source>
        <dbReference type="ARBA" id="ARBA00024688"/>
    </source>
</evidence>
<dbReference type="GO" id="GO:0005507">
    <property type="term" value="F:copper ion binding"/>
    <property type="evidence" value="ECO:0007669"/>
    <property type="project" value="InterPro"/>
</dbReference>
<comment type="cofactor">
    <cofactor evidence="15">
        <name>Cu cation</name>
        <dbReference type="ChEBI" id="CHEBI:23378"/>
    </cofactor>
    <text evidence="15">Binds a copper A center.</text>
</comment>
<evidence type="ECO:0000256" key="10">
    <source>
        <dbReference type="ARBA" id="ARBA00023008"/>
    </source>
</evidence>
<dbReference type="GO" id="GO:0005886">
    <property type="term" value="C:plasma membrane"/>
    <property type="evidence" value="ECO:0007669"/>
    <property type="project" value="UniProtKB-SubCell"/>
</dbReference>
<name>A0A0P1GND0_9RHOB</name>
<dbReference type="PANTHER" id="PTHR22888:SF9">
    <property type="entry name" value="CYTOCHROME C OXIDASE SUBUNIT 2"/>
    <property type="match status" value="1"/>
</dbReference>
<dbReference type="GO" id="GO:0042773">
    <property type="term" value="P:ATP synthesis coupled electron transport"/>
    <property type="evidence" value="ECO:0007669"/>
    <property type="project" value="TreeGrafter"/>
</dbReference>
<sequence length="308" mass="33823">MRLITSLMAAAATATAAPAIAQEAVETIGKPTPKGLGFQPAATELARDLQWLDGLLLWIITLITLFVVGLVAYIIVRHNRKANPTPATFTHNTGIEIAWTIVPIFILVIIGAFSLPVLFKQQEIPAGDVHIKVTGYQWYWGYEYTDHEFAFDQYMIGQPATLDEDVRPADADVSAYVLDDAMRAKLVDAGYNEDEFLLATDTQVVVPVNKVVVMDVTGADVIHSWTIPAFGVKQDAVPGRIAQLWFKAEQEGIYFGQCSELCGKDHAYMPITVKVVSEEAYQEWLKGAIEEYAGDITTLPGYQVAAAN</sequence>
<dbReference type="AlphaFoldDB" id="A0A0P1GND0"/>
<proteinExistence type="inferred from homology"/>
<feature type="domain" description="Cytochrome oxidase subunit II copper A binding" evidence="18">
    <location>
        <begin position="126"/>
        <end position="287"/>
    </location>
</feature>
<evidence type="ECO:0000256" key="16">
    <source>
        <dbReference type="SAM" id="Phobius"/>
    </source>
</evidence>
<dbReference type="PROSITE" id="PS00078">
    <property type="entry name" value="COX2"/>
    <property type="match status" value="1"/>
</dbReference>
<dbReference type="PROSITE" id="PS50857">
    <property type="entry name" value="COX2_CUA"/>
    <property type="match status" value="1"/>
</dbReference>
<evidence type="ECO:0000256" key="11">
    <source>
        <dbReference type="ARBA" id="ARBA00023136"/>
    </source>
</evidence>
<feature type="transmembrane region" description="Helical" evidence="16">
    <location>
        <begin position="55"/>
        <end position="76"/>
    </location>
</feature>
<keyword evidence="3 14" id="KW-0813">Transport</keyword>
<dbReference type="Gene3D" id="2.60.40.420">
    <property type="entry name" value="Cupredoxins - blue copper proteins"/>
    <property type="match status" value="1"/>
</dbReference>
<dbReference type="InterPro" id="IPR008972">
    <property type="entry name" value="Cupredoxin"/>
</dbReference>
<dbReference type="PRINTS" id="PR01166">
    <property type="entry name" value="CYCOXIDASEII"/>
</dbReference>
<organism evidence="20 21">
    <name type="scientific">Thalassovita mediterranea</name>
    <dbReference type="NCBI Taxonomy" id="340021"/>
    <lineage>
        <taxon>Bacteria</taxon>
        <taxon>Pseudomonadati</taxon>
        <taxon>Pseudomonadota</taxon>
        <taxon>Alphaproteobacteria</taxon>
        <taxon>Rhodobacterales</taxon>
        <taxon>Roseobacteraceae</taxon>
        <taxon>Thalassovita</taxon>
    </lineage>
</organism>
<dbReference type="NCBIfam" id="TIGR02866">
    <property type="entry name" value="CoxB"/>
    <property type="match status" value="1"/>
</dbReference>
<evidence type="ECO:0000313" key="21">
    <source>
        <dbReference type="Proteomes" id="UP000051681"/>
    </source>
</evidence>
<evidence type="ECO:0000256" key="4">
    <source>
        <dbReference type="ARBA" id="ARBA00022660"/>
    </source>
</evidence>
<dbReference type="PROSITE" id="PS50999">
    <property type="entry name" value="COX2_TM"/>
    <property type="match status" value="1"/>
</dbReference>
<comment type="function">
    <text evidence="12 15">Subunits I and II form the functional core of the enzyme complex. Electrons originating in cytochrome c are transferred via heme a and Cu(A) to the binuclear center formed by heme a3 and Cu(B).</text>
</comment>
<dbReference type="RefSeq" id="WP_058318084.1">
    <property type="nucleotide sequence ID" value="NZ_CYSF01000006.1"/>
</dbReference>
<evidence type="ECO:0000256" key="8">
    <source>
        <dbReference type="ARBA" id="ARBA00022982"/>
    </source>
</evidence>
<feature type="transmembrane region" description="Helical" evidence="16">
    <location>
        <begin position="97"/>
        <end position="119"/>
    </location>
</feature>
<evidence type="ECO:0000256" key="9">
    <source>
        <dbReference type="ARBA" id="ARBA00022989"/>
    </source>
</evidence>
<keyword evidence="7" id="KW-1278">Translocase</keyword>
<keyword evidence="20" id="KW-0560">Oxidoreductase</keyword>
<evidence type="ECO:0000256" key="5">
    <source>
        <dbReference type="ARBA" id="ARBA00022692"/>
    </source>
</evidence>
<evidence type="ECO:0000259" key="19">
    <source>
        <dbReference type="PROSITE" id="PS50999"/>
    </source>
</evidence>
<dbReference type="InterPro" id="IPR011759">
    <property type="entry name" value="Cyt_c_oxidase_su2_TM_dom"/>
</dbReference>
<evidence type="ECO:0000259" key="18">
    <source>
        <dbReference type="PROSITE" id="PS50857"/>
    </source>
</evidence>
<comment type="catalytic activity">
    <reaction evidence="13 15">
        <text>4 Fe(II)-[cytochrome c] + O2 + 8 H(+)(in) = 4 Fe(III)-[cytochrome c] + 2 H2O + 4 H(+)(out)</text>
        <dbReference type="Rhea" id="RHEA:11436"/>
        <dbReference type="Rhea" id="RHEA-COMP:10350"/>
        <dbReference type="Rhea" id="RHEA-COMP:14399"/>
        <dbReference type="ChEBI" id="CHEBI:15377"/>
        <dbReference type="ChEBI" id="CHEBI:15378"/>
        <dbReference type="ChEBI" id="CHEBI:15379"/>
        <dbReference type="ChEBI" id="CHEBI:29033"/>
        <dbReference type="ChEBI" id="CHEBI:29034"/>
        <dbReference type="EC" id="7.1.1.9"/>
    </reaction>
</comment>
<keyword evidence="5 14" id="KW-0812">Transmembrane</keyword>
<evidence type="ECO:0000256" key="13">
    <source>
        <dbReference type="ARBA" id="ARBA00047816"/>
    </source>
</evidence>
<keyword evidence="11 16" id="KW-0472">Membrane</keyword>
<keyword evidence="9 16" id="KW-1133">Transmembrane helix</keyword>
<evidence type="ECO:0000256" key="6">
    <source>
        <dbReference type="ARBA" id="ARBA00022723"/>
    </source>
</evidence>
<keyword evidence="6 15" id="KW-0479">Metal-binding</keyword>
<protein>
    <recommendedName>
        <fullName evidence="15">Cytochrome c oxidase subunit 2</fullName>
        <ecNumber evidence="15">7.1.1.9</ecNumber>
    </recommendedName>
</protein>
<dbReference type="SUPFAM" id="SSF49503">
    <property type="entry name" value="Cupredoxins"/>
    <property type="match status" value="1"/>
</dbReference>
<keyword evidence="10 15" id="KW-0186">Copper</keyword>
<keyword evidence="21" id="KW-1185">Reference proteome</keyword>
<dbReference type="InterPro" id="IPR014222">
    <property type="entry name" value="Cyt_c_oxidase_su2"/>
</dbReference>
<dbReference type="STRING" id="340021.TM5383_01186"/>
<evidence type="ECO:0000256" key="1">
    <source>
        <dbReference type="ARBA" id="ARBA00004141"/>
    </source>
</evidence>
<feature type="chain" id="PRO_5006063615" description="Cytochrome c oxidase subunit 2" evidence="17">
    <location>
        <begin position="22"/>
        <end position="308"/>
    </location>
</feature>
<dbReference type="GO" id="GO:0016491">
    <property type="term" value="F:oxidoreductase activity"/>
    <property type="evidence" value="ECO:0007669"/>
    <property type="project" value="UniProtKB-KW"/>
</dbReference>
<dbReference type="Gene3D" id="1.10.287.90">
    <property type="match status" value="1"/>
</dbReference>
<evidence type="ECO:0000256" key="17">
    <source>
        <dbReference type="SAM" id="SignalP"/>
    </source>
</evidence>
<dbReference type="SUPFAM" id="SSF81464">
    <property type="entry name" value="Cytochrome c oxidase subunit II-like, transmembrane region"/>
    <property type="match status" value="1"/>
</dbReference>
<dbReference type="PANTHER" id="PTHR22888">
    <property type="entry name" value="CYTOCHROME C OXIDASE, SUBUNIT II"/>
    <property type="match status" value="1"/>
</dbReference>
<keyword evidence="4 14" id="KW-0679">Respiratory chain</keyword>
<feature type="domain" description="Cytochrome oxidase subunit II transmembrane region profile" evidence="19">
    <location>
        <begin position="30"/>
        <end position="125"/>
    </location>
</feature>
<comment type="similarity">
    <text evidence="2 14">Belongs to the cytochrome c oxidase subunit 2 family.</text>
</comment>
<dbReference type="Proteomes" id="UP000051681">
    <property type="component" value="Unassembled WGS sequence"/>
</dbReference>
<gene>
    <name evidence="20" type="primary">ctaC</name>
    <name evidence="20" type="ORF">TM5383_01186</name>
</gene>
<dbReference type="InterPro" id="IPR045187">
    <property type="entry name" value="CcO_II"/>
</dbReference>
<accession>A0A0P1GND0</accession>
<keyword evidence="8 14" id="KW-0249">Electron transport</keyword>
<dbReference type="EC" id="7.1.1.9" evidence="15"/>
<evidence type="ECO:0000256" key="14">
    <source>
        <dbReference type="RuleBase" id="RU000456"/>
    </source>
</evidence>